<dbReference type="AlphaFoldDB" id="A0A9D8KH90"/>
<evidence type="ECO:0000256" key="6">
    <source>
        <dbReference type="ARBA" id="ARBA00022960"/>
    </source>
</evidence>
<comment type="similarity">
    <text evidence="11">Belongs to the SEDS family. MrdB/RodA subfamily.</text>
</comment>
<comment type="caution">
    <text evidence="12">The sequence shown here is derived from an EMBL/GenBank/DDBJ whole genome shotgun (WGS) entry which is preliminary data.</text>
</comment>
<keyword evidence="8 11" id="KW-1133">Transmembrane helix</keyword>
<feature type="transmembrane region" description="Helical" evidence="11">
    <location>
        <begin position="175"/>
        <end position="197"/>
    </location>
</feature>
<keyword evidence="7 11" id="KW-0573">Peptidoglycan synthesis</keyword>
<evidence type="ECO:0000256" key="2">
    <source>
        <dbReference type="ARBA" id="ARBA00022475"/>
    </source>
</evidence>
<dbReference type="PROSITE" id="PS00428">
    <property type="entry name" value="FTSW_RODA_SPOVE"/>
    <property type="match status" value="1"/>
</dbReference>
<evidence type="ECO:0000313" key="13">
    <source>
        <dbReference type="Proteomes" id="UP000809273"/>
    </source>
</evidence>
<feature type="transmembrane region" description="Helical" evidence="11">
    <location>
        <begin position="295"/>
        <end position="313"/>
    </location>
</feature>
<feature type="transmembrane region" description="Helical" evidence="11">
    <location>
        <begin position="63"/>
        <end position="82"/>
    </location>
</feature>
<keyword evidence="3 11" id="KW-0328">Glycosyltransferase</keyword>
<dbReference type="GO" id="GO:0071555">
    <property type="term" value="P:cell wall organization"/>
    <property type="evidence" value="ECO:0007669"/>
    <property type="project" value="UniProtKB-KW"/>
</dbReference>
<feature type="transmembrane region" description="Helical" evidence="11">
    <location>
        <begin position="38"/>
        <end position="56"/>
    </location>
</feature>
<feature type="transmembrane region" description="Helical" evidence="11">
    <location>
        <begin position="126"/>
        <end position="145"/>
    </location>
</feature>
<dbReference type="NCBIfam" id="NF037961">
    <property type="entry name" value="RodA_shape"/>
    <property type="match status" value="1"/>
</dbReference>
<comment type="catalytic activity">
    <reaction evidence="11">
        <text>[GlcNAc-(1-&gt;4)-Mur2Ac(oyl-L-Ala-gamma-D-Glu-L-Lys-D-Ala-D-Ala)](n)-di-trans,octa-cis-undecaprenyl diphosphate + beta-D-GlcNAc-(1-&gt;4)-Mur2Ac(oyl-L-Ala-gamma-D-Glu-L-Lys-D-Ala-D-Ala)-di-trans,octa-cis-undecaprenyl diphosphate = [GlcNAc-(1-&gt;4)-Mur2Ac(oyl-L-Ala-gamma-D-Glu-L-Lys-D-Ala-D-Ala)](n+1)-di-trans,octa-cis-undecaprenyl diphosphate + di-trans,octa-cis-undecaprenyl diphosphate + H(+)</text>
        <dbReference type="Rhea" id="RHEA:23708"/>
        <dbReference type="Rhea" id="RHEA-COMP:9602"/>
        <dbReference type="Rhea" id="RHEA-COMP:9603"/>
        <dbReference type="ChEBI" id="CHEBI:15378"/>
        <dbReference type="ChEBI" id="CHEBI:58405"/>
        <dbReference type="ChEBI" id="CHEBI:60033"/>
        <dbReference type="ChEBI" id="CHEBI:78435"/>
        <dbReference type="EC" id="2.4.99.28"/>
    </reaction>
</comment>
<dbReference type="PANTHER" id="PTHR30474">
    <property type="entry name" value="CELL CYCLE PROTEIN"/>
    <property type="match status" value="1"/>
</dbReference>
<dbReference type="Proteomes" id="UP000809273">
    <property type="component" value="Unassembled WGS sequence"/>
</dbReference>
<evidence type="ECO:0000256" key="1">
    <source>
        <dbReference type="ARBA" id="ARBA00004141"/>
    </source>
</evidence>
<dbReference type="NCBIfam" id="TIGR02210">
    <property type="entry name" value="rodA_shape"/>
    <property type="match status" value="1"/>
</dbReference>
<evidence type="ECO:0000256" key="11">
    <source>
        <dbReference type="HAMAP-Rule" id="MF_02079"/>
    </source>
</evidence>
<dbReference type="GO" id="GO:0015648">
    <property type="term" value="F:lipid-linked peptidoglycan transporter activity"/>
    <property type="evidence" value="ECO:0007669"/>
    <property type="project" value="TreeGrafter"/>
</dbReference>
<evidence type="ECO:0000256" key="10">
    <source>
        <dbReference type="ARBA" id="ARBA00023316"/>
    </source>
</evidence>
<dbReference type="GO" id="GO:0051301">
    <property type="term" value="P:cell division"/>
    <property type="evidence" value="ECO:0007669"/>
    <property type="project" value="InterPro"/>
</dbReference>
<keyword evidence="6 11" id="KW-0133">Cell shape</keyword>
<evidence type="ECO:0000313" key="12">
    <source>
        <dbReference type="EMBL" id="MBN1574108.1"/>
    </source>
</evidence>
<dbReference type="PANTHER" id="PTHR30474:SF1">
    <property type="entry name" value="PEPTIDOGLYCAN GLYCOSYLTRANSFERASE MRDB"/>
    <property type="match status" value="1"/>
</dbReference>
<accession>A0A9D8KH90</accession>
<name>A0A9D8KH90_9DELT</name>
<comment type="function">
    <text evidence="11">Peptidoglycan polymerase that is essential for cell wall elongation.</text>
</comment>
<dbReference type="InterPro" id="IPR018365">
    <property type="entry name" value="Cell_cycle_FtsW-rel_CS"/>
</dbReference>
<protein>
    <recommendedName>
        <fullName evidence="11">Peptidoglycan glycosyltransferase RodA</fullName>
        <shortName evidence="11">PGT</shortName>
        <ecNumber evidence="11">2.4.99.28</ecNumber>
    </recommendedName>
    <alternativeName>
        <fullName evidence="11">Cell elongation protein RodA</fullName>
    </alternativeName>
    <alternativeName>
        <fullName evidence="11">Cell wall polymerase</fullName>
    </alternativeName>
    <alternativeName>
        <fullName evidence="11">Peptidoglycan polymerase</fullName>
        <shortName evidence="11">PG polymerase</shortName>
    </alternativeName>
</protein>
<feature type="transmembrane region" description="Helical" evidence="11">
    <location>
        <begin position="266"/>
        <end position="283"/>
    </location>
</feature>
<dbReference type="InterPro" id="IPR001182">
    <property type="entry name" value="FtsW/RodA"/>
</dbReference>
<comment type="pathway">
    <text evidence="11">Cell wall biogenesis; peptidoglycan biosynthesis.</text>
</comment>
<evidence type="ECO:0000256" key="8">
    <source>
        <dbReference type="ARBA" id="ARBA00022989"/>
    </source>
</evidence>
<evidence type="ECO:0000256" key="7">
    <source>
        <dbReference type="ARBA" id="ARBA00022984"/>
    </source>
</evidence>
<dbReference type="GO" id="GO:0032153">
    <property type="term" value="C:cell division site"/>
    <property type="evidence" value="ECO:0007669"/>
    <property type="project" value="TreeGrafter"/>
</dbReference>
<reference evidence="12" key="2">
    <citation type="submission" date="2021-01" db="EMBL/GenBank/DDBJ databases">
        <authorList>
            <person name="Hahn C.R."/>
            <person name="Youssef N.H."/>
            <person name="Elshahed M."/>
        </authorList>
    </citation>
    <scope>NUCLEOTIDE SEQUENCE</scope>
    <source>
        <strain evidence="12">Zod_Metabat.24</strain>
    </source>
</reference>
<sequence length="360" mass="39840">MDTVLLTAVVIILLVGILNLYSASRMEEISAVSLYIKQIYWAALGLSLMFVTMFIDTRFFERWAYGIYLVSVFFLVAVLFFGDRTGGAARWFALGPISFQPSEFVKVSMILALGRYLQKNMPVDGITIRHLLIPAILAVVPTVLIIKEPDLGSAGLIVLVFGTLLIAVKMRPKTAAAVILTGVVSMFPAFIFGWRFLKPYQRQRILTFFRPDTDPLGSGYHIIQSKIAVGSGKIIGKGYMHGTQSQLQFLPEQHTDFIFSVLAEEWGFIGSIVLLVLFCIIVLRGFHIARSARDVFGAVVAVGISIIIMWQSFINIGMATGIFPVVGIPLPFLSYGGTSLVTMLIGVGLLLNIYRRRNIF</sequence>
<keyword evidence="2 11" id="KW-1003">Cell membrane</keyword>
<keyword evidence="9 11" id="KW-0472">Membrane</keyword>
<dbReference type="GO" id="GO:0009252">
    <property type="term" value="P:peptidoglycan biosynthetic process"/>
    <property type="evidence" value="ECO:0007669"/>
    <property type="project" value="UniProtKB-UniRule"/>
</dbReference>
<dbReference type="Pfam" id="PF01098">
    <property type="entry name" value="FTSW_RODA_SPOVE"/>
    <property type="match status" value="1"/>
</dbReference>
<feature type="transmembrane region" description="Helical" evidence="11">
    <location>
        <begin position="151"/>
        <end position="168"/>
    </location>
</feature>
<dbReference type="GO" id="GO:0005886">
    <property type="term" value="C:plasma membrane"/>
    <property type="evidence" value="ECO:0007669"/>
    <property type="project" value="UniProtKB-SubCell"/>
</dbReference>
<dbReference type="GO" id="GO:0008360">
    <property type="term" value="P:regulation of cell shape"/>
    <property type="evidence" value="ECO:0007669"/>
    <property type="project" value="UniProtKB-KW"/>
</dbReference>
<keyword evidence="5 11" id="KW-0812">Transmembrane</keyword>
<proteinExistence type="inferred from homology"/>
<evidence type="ECO:0000256" key="5">
    <source>
        <dbReference type="ARBA" id="ARBA00022692"/>
    </source>
</evidence>
<feature type="transmembrane region" description="Helical" evidence="11">
    <location>
        <begin position="333"/>
        <end position="354"/>
    </location>
</feature>
<evidence type="ECO:0000256" key="9">
    <source>
        <dbReference type="ARBA" id="ARBA00023136"/>
    </source>
</evidence>
<dbReference type="HAMAP" id="MF_02079">
    <property type="entry name" value="PGT_RodA"/>
    <property type="match status" value="1"/>
</dbReference>
<dbReference type="EC" id="2.4.99.28" evidence="11"/>
<reference evidence="12" key="1">
    <citation type="journal article" date="2021" name="Environ. Microbiol.">
        <title>Genomic characterization of three novel Desulfobacterota classes expand the metabolic and phylogenetic diversity of the phylum.</title>
        <authorList>
            <person name="Murphy C.L."/>
            <person name="Biggerstaff J."/>
            <person name="Eichhorn A."/>
            <person name="Ewing E."/>
            <person name="Shahan R."/>
            <person name="Soriano D."/>
            <person name="Stewart S."/>
            <person name="VanMol K."/>
            <person name="Walker R."/>
            <person name="Walters P."/>
            <person name="Elshahed M.S."/>
            <person name="Youssef N.H."/>
        </authorList>
    </citation>
    <scope>NUCLEOTIDE SEQUENCE</scope>
    <source>
        <strain evidence="12">Zod_Metabat.24</strain>
    </source>
</reference>
<dbReference type="InterPro" id="IPR011923">
    <property type="entry name" value="RodA/MrdB"/>
</dbReference>
<dbReference type="EMBL" id="JAFGIX010000065">
    <property type="protein sequence ID" value="MBN1574108.1"/>
    <property type="molecule type" value="Genomic_DNA"/>
</dbReference>
<keyword evidence="10 11" id="KW-0961">Cell wall biogenesis/degradation</keyword>
<organism evidence="12 13">
    <name type="scientific">Candidatus Zymogenus saltonus</name>
    <dbReference type="NCBI Taxonomy" id="2844893"/>
    <lineage>
        <taxon>Bacteria</taxon>
        <taxon>Deltaproteobacteria</taxon>
        <taxon>Candidatus Zymogenia</taxon>
        <taxon>Candidatus Zymogeniales</taxon>
        <taxon>Candidatus Zymogenaceae</taxon>
        <taxon>Candidatus Zymogenus</taxon>
    </lineage>
</organism>
<evidence type="ECO:0000256" key="4">
    <source>
        <dbReference type="ARBA" id="ARBA00022679"/>
    </source>
</evidence>
<dbReference type="GO" id="GO:0008955">
    <property type="term" value="F:peptidoglycan glycosyltransferase activity"/>
    <property type="evidence" value="ECO:0007669"/>
    <property type="project" value="UniProtKB-UniRule"/>
</dbReference>
<evidence type="ECO:0000256" key="3">
    <source>
        <dbReference type="ARBA" id="ARBA00022676"/>
    </source>
</evidence>
<comment type="subcellular location">
    <subcellularLocation>
        <location evidence="11">Cell membrane</location>
        <topology evidence="11">Multi-pass membrane protein</topology>
    </subcellularLocation>
    <subcellularLocation>
        <location evidence="1">Membrane</location>
        <topology evidence="1">Multi-pass membrane protein</topology>
    </subcellularLocation>
</comment>
<keyword evidence="4 11" id="KW-0808">Transferase</keyword>
<gene>
    <name evidence="11 12" type="primary">rodA</name>
    <name evidence="12" type="ORF">JW984_13005</name>
</gene>